<name>A0A6J4QT76_9ACTN</name>
<dbReference type="EMBL" id="CADCUW010000643">
    <property type="protein sequence ID" value="CAA9453964.1"/>
    <property type="molecule type" value="Genomic_DNA"/>
</dbReference>
<gene>
    <name evidence="2" type="ORF">AVDCRST_MAG01-01-4922</name>
</gene>
<accession>A0A6J4QT76</accession>
<organism evidence="2">
    <name type="scientific">uncultured Rubrobacteraceae bacterium</name>
    <dbReference type="NCBI Taxonomy" id="349277"/>
    <lineage>
        <taxon>Bacteria</taxon>
        <taxon>Bacillati</taxon>
        <taxon>Actinomycetota</taxon>
        <taxon>Rubrobacteria</taxon>
        <taxon>Rubrobacterales</taxon>
        <taxon>Rubrobacteraceae</taxon>
        <taxon>environmental samples</taxon>
    </lineage>
</organism>
<feature type="region of interest" description="Disordered" evidence="1">
    <location>
        <begin position="1"/>
        <end position="29"/>
    </location>
</feature>
<feature type="non-terminal residue" evidence="2">
    <location>
        <position position="1"/>
    </location>
</feature>
<sequence>GLREQRRLPRRGRVLDRGDEAGPRRGTEL</sequence>
<feature type="non-terminal residue" evidence="2">
    <location>
        <position position="29"/>
    </location>
</feature>
<proteinExistence type="predicted"/>
<protein>
    <submittedName>
        <fullName evidence="2">Uncharacterized protein</fullName>
    </submittedName>
</protein>
<dbReference type="AlphaFoldDB" id="A0A6J4QT76"/>
<evidence type="ECO:0000313" key="2">
    <source>
        <dbReference type="EMBL" id="CAA9453964.1"/>
    </source>
</evidence>
<reference evidence="2" key="1">
    <citation type="submission" date="2020-02" db="EMBL/GenBank/DDBJ databases">
        <authorList>
            <person name="Meier V. D."/>
        </authorList>
    </citation>
    <scope>NUCLEOTIDE SEQUENCE</scope>
    <source>
        <strain evidence="2">AVDCRST_MAG01</strain>
    </source>
</reference>
<evidence type="ECO:0000256" key="1">
    <source>
        <dbReference type="SAM" id="MobiDB-lite"/>
    </source>
</evidence>